<accession>A0A9P0FAJ1</accession>
<evidence type="ECO:0000256" key="2">
    <source>
        <dbReference type="SAM" id="SignalP"/>
    </source>
</evidence>
<protein>
    <submittedName>
        <fullName evidence="3">Uncharacterized protein</fullName>
    </submittedName>
</protein>
<name>A0A9P0FAJ1_BEMTA</name>
<dbReference type="Proteomes" id="UP001152759">
    <property type="component" value="Chromosome 9"/>
</dbReference>
<dbReference type="AlphaFoldDB" id="A0A9P0FAJ1"/>
<proteinExistence type="predicted"/>
<keyword evidence="2" id="KW-0732">Signal</keyword>
<evidence type="ECO:0000313" key="3">
    <source>
        <dbReference type="EMBL" id="CAH0395348.1"/>
    </source>
</evidence>
<feature type="compositionally biased region" description="Polar residues" evidence="1">
    <location>
        <begin position="228"/>
        <end position="239"/>
    </location>
</feature>
<evidence type="ECO:0000256" key="1">
    <source>
        <dbReference type="SAM" id="MobiDB-lite"/>
    </source>
</evidence>
<feature type="compositionally biased region" description="Polar residues" evidence="1">
    <location>
        <begin position="261"/>
        <end position="273"/>
    </location>
</feature>
<keyword evidence="4" id="KW-1185">Reference proteome</keyword>
<feature type="compositionally biased region" description="Polar residues" evidence="1">
    <location>
        <begin position="162"/>
        <end position="173"/>
    </location>
</feature>
<evidence type="ECO:0000313" key="4">
    <source>
        <dbReference type="Proteomes" id="UP001152759"/>
    </source>
</evidence>
<feature type="chain" id="PRO_5040409064" evidence="2">
    <location>
        <begin position="22"/>
        <end position="284"/>
    </location>
</feature>
<dbReference type="EMBL" id="OU963870">
    <property type="protein sequence ID" value="CAH0395348.1"/>
    <property type="molecule type" value="Genomic_DNA"/>
</dbReference>
<feature type="compositionally biased region" description="Basic and acidic residues" evidence="1">
    <location>
        <begin position="274"/>
        <end position="284"/>
    </location>
</feature>
<sequence length="284" mass="30928">MLLGKAALLSILIAALTGATGEPAFGGSRAEDDGAAGRPTAAAEPEPAAARATLDRHRAPETTPTPPAATRAPFRGSAKFVNNIATTNQGYDYKPVSLSSRQPSRRPMTPETPKRKTPSQRTLSLSRTQPENDTSQSSPGEQREHRSSSPVRPYDTRPGRTQPENDTSQSSPGEQREHRSSSLVRPYDTRPGRTQPENDTSQSSPGEQREHRSSSPVRPYDTRPGRTQPENDPSQSSPGEQREHRSSSLVRPYDTRPGRTQPDTQNDPSQSSPESKENTGLHPQ</sequence>
<gene>
    <name evidence="3" type="ORF">BEMITA_LOCUS13542</name>
</gene>
<feature type="compositionally biased region" description="Polar residues" evidence="1">
    <location>
        <begin position="195"/>
        <end position="206"/>
    </location>
</feature>
<feature type="compositionally biased region" description="Polar residues" evidence="1">
    <location>
        <begin position="119"/>
        <end position="140"/>
    </location>
</feature>
<feature type="compositionally biased region" description="Low complexity" evidence="1">
    <location>
        <begin position="36"/>
        <end position="52"/>
    </location>
</feature>
<organism evidence="3 4">
    <name type="scientific">Bemisia tabaci</name>
    <name type="common">Sweetpotato whitefly</name>
    <name type="synonym">Aleurodes tabaci</name>
    <dbReference type="NCBI Taxonomy" id="7038"/>
    <lineage>
        <taxon>Eukaryota</taxon>
        <taxon>Metazoa</taxon>
        <taxon>Ecdysozoa</taxon>
        <taxon>Arthropoda</taxon>
        <taxon>Hexapoda</taxon>
        <taxon>Insecta</taxon>
        <taxon>Pterygota</taxon>
        <taxon>Neoptera</taxon>
        <taxon>Paraneoptera</taxon>
        <taxon>Hemiptera</taxon>
        <taxon>Sternorrhyncha</taxon>
        <taxon>Aleyrodoidea</taxon>
        <taxon>Aleyrodidae</taxon>
        <taxon>Aleyrodinae</taxon>
        <taxon>Bemisia</taxon>
    </lineage>
</organism>
<feature type="region of interest" description="Disordered" evidence="1">
    <location>
        <begin position="20"/>
        <end position="284"/>
    </location>
</feature>
<reference evidence="3" key="1">
    <citation type="submission" date="2021-12" db="EMBL/GenBank/DDBJ databases">
        <authorList>
            <person name="King R."/>
        </authorList>
    </citation>
    <scope>NUCLEOTIDE SEQUENCE</scope>
</reference>
<feature type="signal peptide" evidence="2">
    <location>
        <begin position="1"/>
        <end position="21"/>
    </location>
</feature>